<dbReference type="Pfam" id="PF14703">
    <property type="entry name" value="PHM7_cyt"/>
    <property type="match status" value="1"/>
</dbReference>
<feature type="transmembrane region" description="Helical" evidence="1">
    <location>
        <begin position="146"/>
        <end position="166"/>
    </location>
</feature>
<feature type="domain" description="CSC1/OSCA1-like N-terminal transmembrane" evidence="2">
    <location>
        <begin position="5"/>
        <end position="168"/>
    </location>
</feature>
<feature type="transmembrane region" description="Helical" evidence="1">
    <location>
        <begin position="355"/>
        <end position="378"/>
    </location>
</feature>
<accession>A0A6N2M7P2</accession>
<dbReference type="EMBL" id="CAADRP010001596">
    <property type="protein sequence ID" value="VFU43858.1"/>
    <property type="molecule type" value="Genomic_DNA"/>
</dbReference>
<dbReference type="InterPro" id="IPR045122">
    <property type="entry name" value="Csc1-like"/>
</dbReference>
<dbReference type="PANTHER" id="PTHR13018">
    <property type="entry name" value="PROBABLE MEMBRANE PROTEIN DUF221-RELATED"/>
    <property type="match status" value="1"/>
</dbReference>
<dbReference type="InterPro" id="IPR027815">
    <property type="entry name" value="CSC1/OSCA1-like_cyt"/>
</dbReference>
<feature type="domain" description="CSC1/OSCA1-like cytosolic" evidence="3">
    <location>
        <begin position="189"/>
        <end position="341"/>
    </location>
</feature>
<sequence length="399" mass="45663">MLVSAILTSVGINSALCVLFFVLYSILKKQPGYYEVFIPRLLTEGNSKRRSRFNLERLIPSTGWLPKAWKLSEEEMLSSSGLDAVVYMRTITFCLKVFSFAGIIGIFILLPVNCSGTELHQIDFADLYSNSLDVFTISNINLGSKWLWIHFSSVYAITIFTCYLLYREYNYISSKRIAYFYSSRPQPHQFTILVRNIPVSAGGSVSDSVESFFTEYYPTTYLSHIIVRRTSKVQSLINDAKQLYKRLLHLQSEPSEQKCKQAGLFGQKVDHLDHYGKRFEDLEQNARLEQSEVSLAKDTHAAFVSFKTRYDASTVFHMQQSSNPTHWLTEEAPQPNDVFWPFFSSSFMGRWISKLAVVVACILLTILFLIPVVVVQGLTNLSQLEVWFPFLKSILTIIC</sequence>
<keyword evidence="1" id="KW-1133">Transmembrane helix</keyword>
<keyword evidence="1" id="KW-0812">Transmembrane</keyword>
<proteinExistence type="predicted"/>
<evidence type="ECO:0000259" key="3">
    <source>
        <dbReference type="Pfam" id="PF14703"/>
    </source>
</evidence>
<evidence type="ECO:0000259" key="2">
    <source>
        <dbReference type="Pfam" id="PF13967"/>
    </source>
</evidence>
<organism evidence="4">
    <name type="scientific">Salix viminalis</name>
    <name type="common">Common osier</name>
    <name type="synonym">Basket willow</name>
    <dbReference type="NCBI Taxonomy" id="40686"/>
    <lineage>
        <taxon>Eukaryota</taxon>
        <taxon>Viridiplantae</taxon>
        <taxon>Streptophyta</taxon>
        <taxon>Embryophyta</taxon>
        <taxon>Tracheophyta</taxon>
        <taxon>Spermatophyta</taxon>
        <taxon>Magnoliopsida</taxon>
        <taxon>eudicotyledons</taxon>
        <taxon>Gunneridae</taxon>
        <taxon>Pentapetalae</taxon>
        <taxon>rosids</taxon>
        <taxon>fabids</taxon>
        <taxon>Malpighiales</taxon>
        <taxon>Salicaceae</taxon>
        <taxon>Saliceae</taxon>
        <taxon>Salix</taxon>
    </lineage>
</organism>
<dbReference type="AlphaFoldDB" id="A0A6N2M7P2"/>
<evidence type="ECO:0008006" key="5">
    <source>
        <dbReference type="Google" id="ProtNLM"/>
    </source>
</evidence>
<keyword evidence="1" id="KW-0472">Membrane</keyword>
<dbReference type="PANTHER" id="PTHR13018:SF104">
    <property type="entry name" value="ERD (EARLY-RESPONSIVE TO DEHYDRATION STRESS) FAMILY PROTEIN"/>
    <property type="match status" value="1"/>
</dbReference>
<name>A0A6N2M7P2_SALVM</name>
<dbReference type="InterPro" id="IPR032880">
    <property type="entry name" value="CSC1/OSCA1-like_N"/>
</dbReference>
<feature type="transmembrane region" description="Helical" evidence="1">
    <location>
        <begin position="86"/>
        <end position="110"/>
    </location>
</feature>
<dbReference type="Pfam" id="PF13967">
    <property type="entry name" value="RSN1_TM"/>
    <property type="match status" value="1"/>
</dbReference>
<dbReference type="GO" id="GO:0005886">
    <property type="term" value="C:plasma membrane"/>
    <property type="evidence" value="ECO:0007669"/>
    <property type="project" value="TreeGrafter"/>
</dbReference>
<evidence type="ECO:0000313" key="4">
    <source>
        <dbReference type="EMBL" id="VFU43858.1"/>
    </source>
</evidence>
<feature type="transmembrane region" description="Helical" evidence="1">
    <location>
        <begin position="6"/>
        <end position="27"/>
    </location>
</feature>
<reference evidence="4" key="1">
    <citation type="submission" date="2019-03" db="EMBL/GenBank/DDBJ databases">
        <authorList>
            <person name="Mank J."/>
            <person name="Almeida P."/>
        </authorList>
    </citation>
    <scope>NUCLEOTIDE SEQUENCE</scope>
    <source>
        <strain evidence="4">78183</strain>
    </source>
</reference>
<evidence type="ECO:0000256" key="1">
    <source>
        <dbReference type="SAM" id="Phobius"/>
    </source>
</evidence>
<gene>
    <name evidence="4" type="ORF">SVIM_LOCUS267560</name>
</gene>
<protein>
    <recommendedName>
        <fullName evidence="5">CSC1/OSCA1-like cytosolic domain-containing protein</fullName>
    </recommendedName>
</protein>
<dbReference type="GO" id="GO:0005227">
    <property type="term" value="F:calcium-activated cation channel activity"/>
    <property type="evidence" value="ECO:0007669"/>
    <property type="project" value="InterPro"/>
</dbReference>